<dbReference type="Proteomes" id="UP001050691">
    <property type="component" value="Unassembled WGS sequence"/>
</dbReference>
<feature type="transmembrane region" description="Helical" evidence="11">
    <location>
        <begin position="6"/>
        <end position="23"/>
    </location>
</feature>
<proteinExistence type="inferred from homology"/>
<keyword evidence="4 9" id="KW-0349">Heme</keyword>
<dbReference type="PANTHER" id="PTHR46300:SF7">
    <property type="entry name" value="P450, PUTATIVE (EUROFUNG)-RELATED"/>
    <property type="match status" value="1"/>
</dbReference>
<dbReference type="PRINTS" id="PR00463">
    <property type="entry name" value="EP450I"/>
</dbReference>
<dbReference type="Pfam" id="PF00067">
    <property type="entry name" value="p450"/>
    <property type="match status" value="2"/>
</dbReference>
<evidence type="ECO:0000256" key="3">
    <source>
        <dbReference type="ARBA" id="ARBA00010617"/>
    </source>
</evidence>
<keyword evidence="11" id="KW-0472">Membrane</keyword>
<evidence type="ECO:0000313" key="12">
    <source>
        <dbReference type="EMBL" id="GJJ11066.1"/>
    </source>
</evidence>
<dbReference type="GO" id="GO:0020037">
    <property type="term" value="F:heme binding"/>
    <property type="evidence" value="ECO:0007669"/>
    <property type="project" value="InterPro"/>
</dbReference>
<keyword evidence="11" id="KW-1133">Transmembrane helix</keyword>
<evidence type="ECO:0000256" key="1">
    <source>
        <dbReference type="ARBA" id="ARBA00001971"/>
    </source>
</evidence>
<dbReference type="InterPro" id="IPR036396">
    <property type="entry name" value="Cyt_P450_sf"/>
</dbReference>
<dbReference type="InterPro" id="IPR001128">
    <property type="entry name" value="Cyt_P450"/>
</dbReference>
<evidence type="ECO:0000313" key="13">
    <source>
        <dbReference type="Proteomes" id="UP001050691"/>
    </source>
</evidence>
<dbReference type="GO" id="GO:0004497">
    <property type="term" value="F:monooxygenase activity"/>
    <property type="evidence" value="ECO:0007669"/>
    <property type="project" value="UniProtKB-KW"/>
</dbReference>
<organism evidence="12 13">
    <name type="scientific">Clathrus columnatus</name>
    <dbReference type="NCBI Taxonomy" id="1419009"/>
    <lineage>
        <taxon>Eukaryota</taxon>
        <taxon>Fungi</taxon>
        <taxon>Dikarya</taxon>
        <taxon>Basidiomycota</taxon>
        <taxon>Agaricomycotina</taxon>
        <taxon>Agaricomycetes</taxon>
        <taxon>Phallomycetidae</taxon>
        <taxon>Phallales</taxon>
        <taxon>Clathraceae</taxon>
        <taxon>Clathrus</taxon>
    </lineage>
</organism>
<name>A0AAV5ADJ1_9AGAM</name>
<evidence type="ECO:0008006" key="14">
    <source>
        <dbReference type="Google" id="ProtNLM"/>
    </source>
</evidence>
<dbReference type="Gene3D" id="1.10.630.10">
    <property type="entry name" value="Cytochrome P450"/>
    <property type="match status" value="2"/>
</dbReference>
<evidence type="ECO:0000256" key="8">
    <source>
        <dbReference type="ARBA" id="ARBA00023033"/>
    </source>
</evidence>
<dbReference type="GO" id="GO:0005506">
    <property type="term" value="F:iron ion binding"/>
    <property type="evidence" value="ECO:0007669"/>
    <property type="project" value="InterPro"/>
</dbReference>
<accession>A0AAV5ADJ1</accession>
<sequence length="437" mass="48780">MSLSAVASTGFAGVVLYVVFRWWNSRIPRGLKRPPGPPGHFLIGNLLDIPKSKEWLTFDRWANQYGDLFYLSMPGASILFINSYELAKELFDKRGSIYSDRYQSTGVVKTSLSNTGRLSNTSSLYFGSHGIQATSEKDPLLVLSETTLKQVIEAGIPETYLYIPSWFPGANFKTELNQLGKQLLEMQTRPIEIAKNSLKKGNARPSTVSALIEQFENDLGRPNDYEDIIKHVTAVAYIAAIDTTNGLLLHFFYTILLHPGVQKRAQEELDDVVGPDALPSLEDLKRLKYARAVFEELLRWNAVVPSGLPHVLNVDDVVNGYFIPKGTVVFGNTWTLLRSKSVYGPDADQFNPDRFLGGHMPYPDFAFGYGRRACPGRHFGENAVFFAIVNILHLFDILPFEGENGPELPTENDFESGLALIIPRSASAVRTLEELDI</sequence>
<evidence type="ECO:0000256" key="5">
    <source>
        <dbReference type="ARBA" id="ARBA00022723"/>
    </source>
</evidence>
<gene>
    <name evidence="12" type="ORF">Clacol_005297</name>
</gene>
<dbReference type="PANTHER" id="PTHR46300">
    <property type="entry name" value="P450, PUTATIVE (EUROFUNG)-RELATED-RELATED"/>
    <property type="match status" value="1"/>
</dbReference>
<comment type="caution">
    <text evidence="12">The sequence shown here is derived from an EMBL/GenBank/DDBJ whole genome shotgun (WGS) entry which is preliminary data.</text>
</comment>
<dbReference type="EMBL" id="BPWL01000006">
    <property type="protein sequence ID" value="GJJ11066.1"/>
    <property type="molecule type" value="Genomic_DNA"/>
</dbReference>
<dbReference type="InterPro" id="IPR002401">
    <property type="entry name" value="Cyt_P450_E_grp-I"/>
</dbReference>
<keyword evidence="6 10" id="KW-0560">Oxidoreductase</keyword>
<keyword evidence="5 9" id="KW-0479">Metal-binding</keyword>
<dbReference type="GO" id="GO:0016705">
    <property type="term" value="F:oxidoreductase activity, acting on paired donors, with incorporation or reduction of molecular oxygen"/>
    <property type="evidence" value="ECO:0007669"/>
    <property type="project" value="InterPro"/>
</dbReference>
<evidence type="ECO:0000256" key="9">
    <source>
        <dbReference type="PIRSR" id="PIRSR602401-1"/>
    </source>
</evidence>
<evidence type="ECO:0000256" key="7">
    <source>
        <dbReference type="ARBA" id="ARBA00023004"/>
    </source>
</evidence>
<evidence type="ECO:0000256" key="11">
    <source>
        <dbReference type="SAM" id="Phobius"/>
    </source>
</evidence>
<keyword evidence="11" id="KW-0812">Transmembrane</keyword>
<keyword evidence="7 9" id="KW-0408">Iron</keyword>
<evidence type="ECO:0000256" key="4">
    <source>
        <dbReference type="ARBA" id="ARBA00022617"/>
    </source>
</evidence>
<protein>
    <recommendedName>
        <fullName evidence="14">Cytochrome P450</fullName>
    </recommendedName>
</protein>
<dbReference type="InterPro" id="IPR017972">
    <property type="entry name" value="Cyt_P450_CS"/>
</dbReference>
<comment type="cofactor">
    <cofactor evidence="1 9">
        <name>heme</name>
        <dbReference type="ChEBI" id="CHEBI:30413"/>
    </cofactor>
</comment>
<dbReference type="AlphaFoldDB" id="A0AAV5ADJ1"/>
<dbReference type="PROSITE" id="PS00086">
    <property type="entry name" value="CYTOCHROME_P450"/>
    <property type="match status" value="1"/>
</dbReference>
<comment type="similarity">
    <text evidence="3 10">Belongs to the cytochrome P450 family.</text>
</comment>
<dbReference type="InterPro" id="IPR050364">
    <property type="entry name" value="Cytochrome_P450_fung"/>
</dbReference>
<keyword evidence="8 10" id="KW-0503">Monooxygenase</keyword>
<keyword evidence="13" id="KW-1185">Reference proteome</keyword>
<evidence type="ECO:0000256" key="10">
    <source>
        <dbReference type="RuleBase" id="RU000461"/>
    </source>
</evidence>
<evidence type="ECO:0000256" key="2">
    <source>
        <dbReference type="ARBA" id="ARBA00005179"/>
    </source>
</evidence>
<comment type="pathway">
    <text evidence="2">Secondary metabolite biosynthesis.</text>
</comment>
<evidence type="ECO:0000256" key="6">
    <source>
        <dbReference type="ARBA" id="ARBA00023002"/>
    </source>
</evidence>
<feature type="binding site" description="axial binding residue" evidence="9">
    <location>
        <position position="374"/>
    </location>
    <ligand>
        <name>heme</name>
        <dbReference type="ChEBI" id="CHEBI:30413"/>
    </ligand>
    <ligandPart>
        <name>Fe</name>
        <dbReference type="ChEBI" id="CHEBI:18248"/>
    </ligandPart>
</feature>
<reference evidence="12" key="1">
    <citation type="submission" date="2021-10" db="EMBL/GenBank/DDBJ databases">
        <title>De novo Genome Assembly of Clathrus columnatus (Basidiomycota, Fungi) Using Illumina and Nanopore Sequence Data.</title>
        <authorList>
            <person name="Ogiso-Tanaka E."/>
            <person name="Itagaki H."/>
            <person name="Hosoya T."/>
            <person name="Hosaka K."/>
        </authorList>
    </citation>
    <scope>NUCLEOTIDE SEQUENCE</scope>
    <source>
        <strain evidence="12">MO-923</strain>
    </source>
</reference>
<dbReference type="SUPFAM" id="SSF48264">
    <property type="entry name" value="Cytochrome P450"/>
    <property type="match status" value="1"/>
</dbReference>